<gene>
    <name evidence="5" type="primary">artI</name>
    <name evidence="5" type="ORF">MGA5115_01117</name>
    <name evidence="6" type="ORF">MGA5116_01251</name>
</gene>
<dbReference type="PANTHER" id="PTHR35936:SF25">
    <property type="entry name" value="ABC TRANSPORTER SUBSTRATE-BINDING PROTEIN"/>
    <property type="match status" value="1"/>
</dbReference>
<dbReference type="PANTHER" id="PTHR35936">
    <property type="entry name" value="MEMBRANE-BOUND LYTIC MUREIN TRANSGLYCOSYLASE F"/>
    <property type="match status" value="1"/>
</dbReference>
<evidence type="ECO:0000313" key="7">
    <source>
        <dbReference type="Proteomes" id="UP000092840"/>
    </source>
</evidence>
<dbReference type="EMBL" id="FLRA01000006">
    <property type="protein sequence ID" value="SBT17029.1"/>
    <property type="molecule type" value="Genomic_DNA"/>
</dbReference>
<keyword evidence="2 3" id="KW-0732">Signal</keyword>
<evidence type="ECO:0000256" key="3">
    <source>
        <dbReference type="SAM" id="SignalP"/>
    </source>
</evidence>
<evidence type="ECO:0000313" key="5">
    <source>
        <dbReference type="EMBL" id="SBT17029.1"/>
    </source>
</evidence>
<dbReference type="SMART" id="SM00062">
    <property type="entry name" value="PBPb"/>
    <property type="match status" value="1"/>
</dbReference>
<keyword evidence="7" id="KW-1185">Reference proteome</keyword>
<protein>
    <submittedName>
        <fullName evidence="5">ABC transporter arginine-binding protein</fullName>
    </submittedName>
</protein>
<dbReference type="RefSeq" id="WP_067033213.1">
    <property type="nucleotide sequence ID" value="NZ_FLRA01000006.1"/>
</dbReference>
<dbReference type="InterPro" id="IPR001638">
    <property type="entry name" value="Solute-binding_3/MltF_N"/>
</dbReference>
<evidence type="ECO:0000313" key="6">
    <source>
        <dbReference type="EMBL" id="SBT20664.1"/>
    </source>
</evidence>
<reference evidence="6 7" key="2">
    <citation type="submission" date="2016-06" db="EMBL/GenBank/DDBJ databases">
        <authorList>
            <person name="Rodrigo-Torres L."/>
            <person name="Arahal D.R."/>
        </authorList>
    </citation>
    <scope>NUCLEOTIDE SEQUENCE [LARGE SCALE GENOMIC DNA]</scope>
    <source>
        <strain evidence="6 7">CECT 5116</strain>
    </source>
</reference>
<feature type="chain" id="PRO_5008676937" evidence="3">
    <location>
        <begin position="22"/>
        <end position="250"/>
    </location>
</feature>
<dbReference type="EMBL" id="FLRB01000007">
    <property type="protein sequence ID" value="SBT20664.1"/>
    <property type="molecule type" value="Genomic_DNA"/>
</dbReference>
<dbReference type="SUPFAM" id="SSF53850">
    <property type="entry name" value="Periplasmic binding protein-like II"/>
    <property type="match status" value="1"/>
</dbReference>
<dbReference type="Pfam" id="PF00497">
    <property type="entry name" value="SBP_bac_3"/>
    <property type="match status" value="1"/>
</dbReference>
<organism evidence="5 8">
    <name type="scientific">Marinomonas gallaica</name>
    <dbReference type="NCBI Taxonomy" id="1806667"/>
    <lineage>
        <taxon>Bacteria</taxon>
        <taxon>Pseudomonadati</taxon>
        <taxon>Pseudomonadota</taxon>
        <taxon>Gammaproteobacteria</taxon>
        <taxon>Oceanospirillales</taxon>
        <taxon>Oceanospirillaceae</taxon>
        <taxon>Marinomonas</taxon>
    </lineage>
</organism>
<dbReference type="AlphaFoldDB" id="A0A1C3JPT0"/>
<dbReference type="Proteomes" id="UP000092871">
    <property type="component" value="Unassembled WGS sequence"/>
</dbReference>
<feature type="domain" description="Solute-binding protein family 3/N-terminal" evidence="4">
    <location>
        <begin position="23"/>
        <end position="247"/>
    </location>
</feature>
<evidence type="ECO:0000256" key="2">
    <source>
        <dbReference type="ARBA" id="ARBA00022729"/>
    </source>
</evidence>
<evidence type="ECO:0000259" key="4">
    <source>
        <dbReference type="SMART" id="SM00062"/>
    </source>
</evidence>
<feature type="signal peptide" evidence="3">
    <location>
        <begin position="1"/>
        <end position="21"/>
    </location>
</feature>
<accession>A0A1C3JPT0</accession>
<dbReference type="Proteomes" id="UP000092840">
    <property type="component" value="Unassembled WGS sequence"/>
</dbReference>
<proteinExistence type="inferred from homology"/>
<name>A0A1C3JPT0_9GAMM</name>
<evidence type="ECO:0000256" key="1">
    <source>
        <dbReference type="ARBA" id="ARBA00010333"/>
    </source>
</evidence>
<sequence length="250" mass="28887">MMNFSKWLILCWAAMSPFSWAENMHVSLTANEWPPYTSANIEGGGLVIELIKSAFAEEDVTIDYVIMPWARAMASVEAVRKDAVAAWYSEERSEKFVFSDVLLINHAVMVKRKNADIQWQELEDLIPYSFVLLIDAVNEEQFDQYDALDKTYVGDEKQALDMVIKKRVDMTVRDQGMVEYLIETEPERFADKLDFVEKKLAHNALSLMLSKQHPNREEIIAHFNRGLSKIKENGRYQALLEKYNVSALEH</sequence>
<reference evidence="5 8" key="1">
    <citation type="submission" date="2016-06" db="EMBL/GenBank/DDBJ databases">
        <authorList>
            <person name="Kjaerup R.B."/>
            <person name="Dalgaard T.S."/>
            <person name="Juul-Madsen H.R."/>
        </authorList>
    </citation>
    <scope>NUCLEOTIDE SEQUENCE [LARGE SCALE GENOMIC DNA]</scope>
    <source>
        <strain evidence="5 8">CECT 5115</strain>
    </source>
</reference>
<evidence type="ECO:0000313" key="8">
    <source>
        <dbReference type="Proteomes" id="UP000092871"/>
    </source>
</evidence>
<dbReference type="Gene3D" id="3.40.190.10">
    <property type="entry name" value="Periplasmic binding protein-like II"/>
    <property type="match status" value="2"/>
</dbReference>
<comment type="similarity">
    <text evidence="1">Belongs to the bacterial solute-binding protein 3 family.</text>
</comment>